<dbReference type="STRING" id="39966.A0A369JG33"/>
<feature type="domain" description="Aminoglycoside phosphotransferase" evidence="2">
    <location>
        <begin position="622"/>
        <end position="801"/>
    </location>
</feature>
<evidence type="ECO:0000313" key="3">
    <source>
        <dbReference type="EMBL" id="RDB18663.1"/>
    </source>
</evidence>
<dbReference type="InParanoid" id="A0A369JG33"/>
<protein>
    <recommendedName>
        <fullName evidence="5">Aminoglycoside phosphotransferase domain-containing protein</fullName>
    </recommendedName>
</protein>
<dbReference type="Pfam" id="PF01636">
    <property type="entry name" value="APH"/>
    <property type="match status" value="1"/>
</dbReference>
<dbReference type="OrthoDB" id="8300194at2759"/>
<reference evidence="3" key="1">
    <citation type="submission" date="2018-04" db="EMBL/GenBank/DDBJ databases">
        <title>Whole genome sequencing of Hypsizygus marmoreus.</title>
        <authorList>
            <person name="Choi I.-G."/>
            <person name="Min B."/>
            <person name="Kim J.-G."/>
            <person name="Kim S."/>
            <person name="Oh Y.-L."/>
            <person name="Kong W.-S."/>
            <person name="Park H."/>
            <person name="Jeong J."/>
            <person name="Song E.-S."/>
        </authorList>
    </citation>
    <scope>NUCLEOTIDE SEQUENCE [LARGE SCALE GENOMIC DNA]</scope>
    <source>
        <strain evidence="3">51987-8</strain>
    </source>
</reference>
<dbReference type="EMBL" id="LUEZ02000090">
    <property type="protein sequence ID" value="RDB18663.1"/>
    <property type="molecule type" value="Genomic_DNA"/>
</dbReference>
<accession>A0A369JG33</accession>
<sequence length="833" mass="93566">MEATVGLSPKTLALLMDYKKYFPCSSPTWYPPPAGDHWWEVQSARVEEAFCFNDVLVAVALALCRQGPSQSTTFYVTLKELVQVAFPSHDIPLVEWRPVLGTTSDARAFIALELNNVMSLHELIDRAKLFRVPIFVSLDGSRSRIRIVYDKFSVGRTQAEWFLIHIKNALCNLQHGSSPILRAAETFLLSHNVSRLLPSSMFIRVANILWSLRNHGVRLSTDVLLMNDAEQALMGDIATLPFRYGSWSSHPHASIVHGHFLECARATPLSIAFQLHPQRRGGDSSPVIDISYSSAHTIAARLAAELRTSGVCSGSVVPLLLSNPMEISICMIAVMLAGAAYAIIDPKELDLIELQECMGLSRVRSSTVLVNQHELDSIKLLHLESIDPRDVIDASLCESIHSQGYTPVSDLPTVVEQDLAFISRSAASTSLWLSFTHRDASELLRTCINSHKIGSTSKILFMNDCPSWLLHGIAWNIFALGGRICSVAGEYDAKLAEILHDLQFLMKQGWVHGPLSRFLQTLIVSDDLSPELRHQWEDSPFAGTVEIIKYGDVTPLETITAPAIVDDAEIHVVYHADDGVDITPEQVLELLPSGVILYEATGRKVIQITETLVVKCGAWATEVHNLNFVRAHTDIPVPRPYLFFHKGLGYYAVMEYIPGDTLEMRWDSLEESMRMSVVEQLGGYLRQLRTLENFSSVPGPVDRTPCCGRWFGLFDAGPFETYDDLIAWLNRKRDASRNTTHEPFTTEGYKLVFTHQDLAPRNMILDKSNRLWVLDWELAGWYPSYFEYACVRSSVLPIPKDLLKGLLPYLGPYEREYRSLNSIFWVLMSYSRD</sequence>
<dbReference type="Gene3D" id="3.40.50.12780">
    <property type="entry name" value="N-terminal domain of ligase-like"/>
    <property type="match status" value="1"/>
</dbReference>
<dbReference type="SUPFAM" id="SSF56801">
    <property type="entry name" value="Acetyl-CoA synthetase-like"/>
    <property type="match status" value="1"/>
</dbReference>
<dbReference type="Gene3D" id="3.90.1200.10">
    <property type="match status" value="1"/>
</dbReference>
<proteinExistence type="predicted"/>
<gene>
    <name evidence="3" type="ORF">Hypma_014698</name>
</gene>
<name>A0A369JG33_HYPMA</name>
<organism evidence="3 4">
    <name type="scientific">Hypsizygus marmoreus</name>
    <name type="common">White beech mushroom</name>
    <name type="synonym">Agaricus marmoreus</name>
    <dbReference type="NCBI Taxonomy" id="39966"/>
    <lineage>
        <taxon>Eukaryota</taxon>
        <taxon>Fungi</taxon>
        <taxon>Dikarya</taxon>
        <taxon>Basidiomycota</taxon>
        <taxon>Agaricomycotina</taxon>
        <taxon>Agaricomycetes</taxon>
        <taxon>Agaricomycetidae</taxon>
        <taxon>Agaricales</taxon>
        <taxon>Tricholomatineae</taxon>
        <taxon>Lyophyllaceae</taxon>
        <taxon>Hypsizygus</taxon>
    </lineage>
</organism>
<dbReference type="AlphaFoldDB" id="A0A369JG33"/>
<dbReference type="InterPro" id="IPR011009">
    <property type="entry name" value="Kinase-like_dom_sf"/>
</dbReference>
<evidence type="ECO:0008006" key="5">
    <source>
        <dbReference type="Google" id="ProtNLM"/>
    </source>
</evidence>
<evidence type="ECO:0000313" key="4">
    <source>
        <dbReference type="Proteomes" id="UP000076154"/>
    </source>
</evidence>
<dbReference type="InterPro" id="IPR051678">
    <property type="entry name" value="AGP_Transferase"/>
</dbReference>
<dbReference type="InterPro" id="IPR000873">
    <property type="entry name" value="AMP-dep_synth/lig_dom"/>
</dbReference>
<comment type="caution">
    <text evidence="3">The sequence shown here is derived from an EMBL/GenBank/DDBJ whole genome shotgun (WGS) entry which is preliminary data.</text>
</comment>
<dbReference type="InterPro" id="IPR002575">
    <property type="entry name" value="Aminoglycoside_PTrfase"/>
</dbReference>
<dbReference type="PANTHER" id="PTHR21310:SF39">
    <property type="entry name" value="AMINOGLYCOSIDE PHOSPHOTRANSFERASE DOMAIN-CONTAINING PROTEIN"/>
    <property type="match status" value="1"/>
</dbReference>
<dbReference type="PANTHER" id="PTHR21310">
    <property type="entry name" value="AMINOGLYCOSIDE PHOSPHOTRANSFERASE-RELATED-RELATED"/>
    <property type="match status" value="1"/>
</dbReference>
<dbReference type="CDD" id="cd05120">
    <property type="entry name" value="APH_ChoK_like"/>
    <property type="match status" value="1"/>
</dbReference>
<dbReference type="Proteomes" id="UP000076154">
    <property type="component" value="Unassembled WGS sequence"/>
</dbReference>
<dbReference type="SUPFAM" id="SSF56112">
    <property type="entry name" value="Protein kinase-like (PK-like)"/>
    <property type="match status" value="1"/>
</dbReference>
<dbReference type="InterPro" id="IPR042099">
    <property type="entry name" value="ANL_N_sf"/>
</dbReference>
<evidence type="ECO:0000259" key="2">
    <source>
        <dbReference type="Pfam" id="PF01636"/>
    </source>
</evidence>
<keyword evidence="4" id="KW-1185">Reference proteome</keyword>
<evidence type="ECO:0000259" key="1">
    <source>
        <dbReference type="Pfam" id="PF00501"/>
    </source>
</evidence>
<feature type="domain" description="AMP-dependent synthetase/ligase" evidence="1">
    <location>
        <begin position="289"/>
        <end position="388"/>
    </location>
</feature>
<dbReference type="Pfam" id="PF00501">
    <property type="entry name" value="AMP-binding"/>
    <property type="match status" value="1"/>
</dbReference>